<evidence type="ECO:0000313" key="3">
    <source>
        <dbReference type="Proteomes" id="UP000198406"/>
    </source>
</evidence>
<evidence type="ECO:0000256" key="1">
    <source>
        <dbReference type="SAM" id="Phobius"/>
    </source>
</evidence>
<dbReference type="GO" id="GO:0006487">
    <property type="term" value="P:protein N-linked glycosylation"/>
    <property type="evidence" value="ECO:0007669"/>
    <property type="project" value="TreeGrafter"/>
</dbReference>
<keyword evidence="3" id="KW-1185">Reference proteome</keyword>
<keyword evidence="1" id="KW-0812">Transmembrane</keyword>
<protein>
    <submittedName>
        <fullName evidence="2">Uncharacterized protein</fullName>
    </submittedName>
</protein>
<gene>
    <name evidence="2" type="ORF">FisN_4Lh058</name>
</gene>
<keyword evidence="1" id="KW-0472">Membrane</keyword>
<reference evidence="2 3" key="1">
    <citation type="journal article" date="2015" name="Plant Cell">
        <title>Oil accumulation by the oleaginous diatom Fistulifera solaris as revealed by the genome and transcriptome.</title>
        <authorList>
            <person name="Tanaka T."/>
            <person name="Maeda Y."/>
            <person name="Veluchamy A."/>
            <person name="Tanaka M."/>
            <person name="Abida H."/>
            <person name="Marechal E."/>
            <person name="Bowler C."/>
            <person name="Muto M."/>
            <person name="Sunaga Y."/>
            <person name="Tanaka M."/>
            <person name="Yoshino T."/>
            <person name="Taniguchi T."/>
            <person name="Fukuda Y."/>
            <person name="Nemoto M."/>
            <person name="Matsumoto M."/>
            <person name="Wong P.S."/>
            <person name="Aburatani S."/>
            <person name="Fujibuchi W."/>
        </authorList>
    </citation>
    <scope>NUCLEOTIDE SEQUENCE [LARGE SCALE GENOMIC DNA]</scope>
    <source>
        <strain evidence="2 3">JPCC DA0580</strain>
    </source>
</reference>
<dbReference type="EMBL" id="BDSP01000207">
    <property type="protein sequence ID" value="GAX24241.1"/>
    <property type="molecule type" value="Genomic_DNA"/>
</dbReference>
<dbReference type="GO" id="GO:0046921">
    <property type="term" value="F:alpha-(1-&gt;6)-fucosyltransferase activity"/>
    <property type="evidence" value="ECO:0007669"/>
    <property type="project" value="TreeGrafter"/>
</dbReference>
<dbReference type="AlphaFoldDB" id="A0A1Z5KDQ6"/>
<dbReference type="PANTHER" id="PTHR13132:SF29">
    <property type="entry name" value="ALPHA-(1,6)-FUCOSYLTRANSFERASE"/>
    <property type="match status" value="1"/>
</dbReference>
<comment type="caution">
    <text evidence="2">The sequence shown here is derived from an EMBL/GenBank/DDBJ whole genome shotgun (WGS) entry which is preliminary data.</text>
</comment>
<dbReference type="OrthoDB" id="45960at2759"/>
<keyword evidence="1" id="KW-1133">Transmembrane helix</keyword>
<feature type="transmembrane region" description="Helical" evidence="1">
    <location>
        <begin position="21"/>
        <end position="44"/>
    </location>
</feature>
<name>A0A1Z5KDQ6_FISSO</name>
<dbReference type="Proteomes" id="UP000198406">
    <property type="component" value="Unassembled WGS sequence"/>
</dbReference>
<dbReference type="PANTHER" id="PTHR13132">
    <property type="entry name" value="ALPHA- 1,6 -FUCOSYLTRANSFERASE"/>
    <property type="match status" value="1"/>
</dbReference>
<evidence type="ECO:0000313" key="2">
    <source>
        <dbReference type="EMBL" id="GAX24241.1"/>
    </source>
</evidence>
<organism evidence="2 3">
    <name type="scientific">Fistulifera solaris</name>
    <name type="common">Oleaginous diatom</name>
    <dbReference type="NCBI Taxonomy" id="1519565"/>
    <lineage>
        <taxon>Eukaryota</taxon>
        <taxon>Sar</taxon>
        <taxon>Stramenopiles</taxon>
        <taxon>Ochrophyta</taxon>
        <taxon>Bacillariophyta</taxon>
        <taxon>Bacillariophyceae</taxon>
        <taxon>Bacillariophycidae</taxon>
        <taxon>Naviculales</taxon>
        <taxon>Naviculaceae</taxon>
        <taxon>Fistulifera</taxon>
    </lineage>
</organism>
<proteinExistence type="predicted"/>
<accession>A0A1Z5KDQ6</accession>
<sequence length="606" mass="69003">MTMTTVVKEKRKRKCFLLQKVRILTISIPIVYSVWLAISNAWALNHRETDRNEIIATVFARVSFAPNDSPRHGKSIPNDGAAAATPNKRCLQFNSHAWLRGPRLGNANHSFGMDDSLGKYLIISAVHWSNDNLPILLQKSICEQNSIFVQRQPTKDAESELRHWVVRLVYMYVHYHQHRHAFTEAQNMDSQCILERQEAGIGPFDFECASAKFLVVRFYNNGIGANMRYAAVPALMAGLATDRVVLFINNSPVGPPFLQQPWSQVTCDRRDAQCFFLPSSPCALTHYEIEEAYSLQKIERRHLFRTGTLPKDRQDDRVLLLQLPFRAQRIPQNLRGKVHTTILPLIRSMTNDPDLQQTLFKAADQLQKDDNIPQNESFSYYGMDSPLFHGLLLYALRPNPRALHRIDDIVKSVLPPSFESRKSIGLPIRASDKCDIEMECMSFANHLDAAQESWQAFDHAQSQQPFTIVTTESQKIKDEMNLLKRTNATDFVSALVVNHLDVTQNTGYFKPSPIENTYDKGTDEAILSAMASLRLQLYPRFTLGNCCSSFHLMLKDILSEGCGAYHDHVFQCLQTHANPQFRTCCSWDKSADCIARRENASIIERA</sequence>
<dbReference type="InParanoid" id="A0A1Z5KDQ6"/>